<dbReference type="EMBL" id="BMII01000041">
    <property type="protein sequence ID" value="GGB73491.1"/>
    <property type="molecule type" value="Genomic_DNA"/>
</dbReference>
<sequence length="139" mass="16470">MSEEIEQQETKLKRITIKTETGSKWFDEPEKLLAWVQQQRQLYAFHSQVSQRYQMHQLFSTFDQTWSNLQQQITNGLKRFKHAPEIYKQQAEQFSQDKANQVSHKLCCKFADRNRTRLQLFVAGELTTQQAACLAQETL</sequence>
<protein>
    <submittedName>
        <fullName evidence="1">Uncharacterized protein</fullName>
    </submittedName>
</protein>
<gene>
    <name evidence="1" type="ORF">GCM10011607_37420</name>
</gene>
<name>A0ABQ1JRZ0_9GAMM</name>
<evidence type="ECO:0000313" key="1">
    <source>
        <dbReference type="EMBL" id="GGB73491.1"/>
    </source>
</evidence>
<accession>A0ABQ1JRZ0</accession>
<keyword evidence="2" id="KW-1185">Reference proteome</keyword>
<dbReference type="Proteomes" id="UP000617555">
    <property type="component" value="Unassembled WGS sequence"/>
</dbReference>
<reference evidence="2" key="1">
    <citation type="journal article" date="2019" name="Int. J. Syst. Evol. Microbiol.">
        <title>The Global Catalogue of Microorganisms (GCM) 10K type strain sequencing project: providing services to taxonomists for standard genome sequencing and annotation.</title>
        <authorList>
            <consortium name="The Broad Institute Genomics Platform"/>
            <consortium name="The Broad Institute Genome Sequencing Center for Infectious Disease"/>
            <person name="Wu L."/>
            <person name="Ma J."/>
        </authorList>
    </citation>
    <scope>NUCLEOTIDE SEQUENCE [LARGE SCALE GENOMIC DNA]</scope>
    <source>
        <strain evidence="2">CGMCC 1.15339</strain>
    </source>
</reference>
<comment type="caution">
    <text evidence="1">The sequence shown here is derived from an EMBL/GenBank/DDBJ whole genome shotgun (WGS) entry which is preliminary data.</text>
</comment>
<dbReference type="RefSeq" id="WP_188740820.1">
    <property type="nucleotide sequence ID" value="NZ_BMII01000041.1"/>
</dbReference>
<evidence type="ECO:0000313" key="2">
    <source>
        <dbReference type="Proteomes" id="UP000617555"/>
    </source>
</evidence>
<proteinExistence type="predicted"/>
<organism evidence="1 2">
    <name type="scientific">Shewanella inventionis</name>
    <dbReference type="NCBI Taxonomy" id="1738770"/>
    <lineage>
        <taxon>Bacteria</taxon>
        <taxon>Pseudomonadati</taxon>
        <taxon>Pseudomonadota</taxon>
        <taxon>Gammaproteobacteria</taxon>
        <taxon>Alteromonadales</taxon>
        <taxon>Shewanellaceae</taxon>
        <taxon>Shewanella</taxon>
    </lineage>
</organism>